<evidence type="ECO:0000313" key="1">
    <source>
        <dbReference type="EMBL" id="QAZ68162.1"/>
    </source>
</evidence>
<proteinExistence type="predicted"/>
<dbReference type="RefSeq" id="WP_129353386.1">
    <property type="nucleotide sequence ID" value="NZ_CP026538.1"/>
</dbReference>
<protein>
    <submittedName>
        <fullName evidence="1">Uncharacterized protein</fullName>
    </submittedName>
</protein>
<name>A0A4V0YR09_9BACT</name>
<evidence type="ECO:0000313" key="2">
    <source>
        <dbReference type="Proteomes" id="UP000293296"/>
    </source>
</evidence>
<dbReference type="Proteomes" id="UP000293296">
    <property type="component" value="Chromosome"/>
</dbReference>
<dbReference type="OrthoDB" id="5459119at2"/>
<sequence>MDAGHCAVCGNPIEYMDVYILRAQGKICSRCVLSRGIPVSGRVSRQALWRGEWAGKDCRPPLVFAQG</sequence>
<reference evidence="1 2" key="1">
    <citation type="submission" date="2018-02" db="EMBL/GenBank/DDBJ databases">
        <title>Genome sequence of Desulfovibrio carbinolicus DSM 3852.</title>
        <authorList>
            <person name="Wilbanks E."/>
            <person name="Skennerton C.T."/>
            <person name="Orphan V.J."/>
        </authorList>
    </citation>
    <scope>NUCLEOTIDE SEQUENCE [LARGE SCALE GENOMIC DNA]</scope>
    <source>
        <strain evidence="1 2">DSM 3852</strain>
    </source>
</reference>
<gene>
    <name evidence="1" type="ORF">C3Y92_13395</name>
</gene>
<dbReference type="AlphaFoldDB" id="A0A4V0YR09"/>
<dbReference type="EMBL" id="CP026538">
    <property type="protein sequence ID" value="QAZ68162.1"/>
    <property type="molecule type" value="Genomic_DNA"/>
</dbReference>
<dbReference type="KEGG" id="dcb:C3Y92_13395"/>
<accession>A0A4V0YR09</accession>
<keyword evidence="2" id="KW-1185">Reference proteome</keyword>
<organism evidence="1 2">
    <name type="scientific">Solidesulfovibrio carbinolicus</name>
    <dbReference type="NCBI Taxonomy" id="296842"/>
    <lineage>
        <taxon>Bacteria</taxon>
        <taxon>Pseudomonadati</taxon>
        <taxon>Thermodesulfobacteriota</taxon>
        <taxon>Desulfovibrionia</taxon>
        <taxon>Desulfovibrionales</taxon>
        <taxon>Desulfovibrionaceae</taxon>
        <taxon>Solidesulfovibrio</taxon>
    </lineage>
</organism>